<feature type="region of interest" description="Disordered" evidence="7">
    <location>
        <begin position="890"/>
        <end position="909"/>
    </location>
</feature>
<dbReference type="SUPFAM" id="SSF117074">
    <property type="entry name" value="Hypothetical protein PA1324"/>
    <property type="match status" value="3"/>
</dbReference>
<dbReference type="InterPro" id="IPR008966">
    <property type="entry name" value="Adhesion_dom_sf"/>
</dbReference>
<keyword evidence="4" id="KW-0964">Secreted</keyword>
<dbReference type="InterPro" id="IPR011252">
    <property type="entry name" value="Fibrogen-bd_dom1"/>
</dbReference>
<comment type="subcellular location">
    <subcellularLocation>
        <location evidence="1">Secreted</location>
        <location evidence="1">Cell wall</location>
        <topology evidence="1">Peptidoglycan-anchor</topology>
    </subcellularLocation>
</comment>
<dbReference type="Pfam" id="PF19258">
    <property type="entry name" value="KxYKxGKxW_sig"/>
    <property type="match status" value="1"/>
</dbReference>
<feature type="compositionally biased region" description="Polar residues" evidence="7">
    <location>
        <begin position="825"/>
        <end position="836"/>
    </location>
</feature>
<dbReference type="SUPFAM" id="SSF49401">
    <property type="entry name" value="Bacterial adhesins"/>
    <property type="match status" value="2"/>
</dbReference>
<feature type="region of interest" description="Disordered" evidence="7">
    <location>
        <begin position="663"/>
        <end position="882"/>
    </location>
</feature>
<comment type="similarity">
    <text evidence="2">Belongs to the serine-aspartate repeat-containing protein (SDr) family.</text>
</comment>
<evidence type="ECO:0000259" key="8">
    <source>
        <dbReference type="Pfam" id="PF00746"/>
    </source>
</evidence>
<gene>
    <name evidence="12" type="primary">bbp</name>
    <name evidence="12" type="ORF">NCTC10924_00440</name>
</gene>
<evidence type="ECO:0000259" key="10">
    <source>
        <dbReference type="Pfam" id="PF17210"/>
    </source>
</evidence>
<dbReference type="Gene3D" id="2.60.40.1280">
    <property type="match status" value="1"/>
</dbReference>
<dbReference type="InterPro" id="IPR051417">
    <property type="entry name" value="SDr/BOS_complex"/>
</dbReference>
<dbReference type="Pfam" id="PF10425">
    <property type="entry name" value="SdrG_C_C"/>
    <property type="match status" value="1"/>
</dbReference>
<feature type="region of interest" description="Disordered" evidence="7">
    <location>
        <begin position="1055"/>
        <end position="1074"/>
    </location>
</feature>
<dbReference type="NCBIfam" id="TIGR03715">
    <property type="entry name" value="KxYKxGKxW"/>
    <property type="match status" value="1"/>
</dbReference>
<dbReference type="InterPro" id="IPR013783">
    <property type="entry name" value="Ig-like_fold"/>
</dbReference>
<evidence type="ECO:0000256" key="4">
    <source>
        <dbReference type="ARBA" id="ARBA00022525"/>
    </source>
</evidence>
<name>A0A4V0H2P9_STRPO</name>
<feature type="domain" description="SD-repeat containing protein B" evidence="10">
    <location>
        <begin position="884"/>
        <end position="986"/>
    </location>
</feature>
<proteinExistence type="inferred from homology"/>
<feature type="compositionally biased region" description="Low complexity" evidence="7">
    <location>
        <begin position="724"/>
        <end position="824"/>
    </location>
</feature>
<dbReference type="InterPro" id="IPR026465">
    <property type="entry name" value="Ser_adhes_glycop_N"/>
</dbReference>
<feature type="domain" description="Fibrinogen-binding" evidence="9">
    <location>
        <begin position="376"/>
        <end position="516"/>
    </location>
</feature>
<evidence type="ECO:0000313" key="13">
    <source>
        <dbReference type="Proteomes" id="UP000306241"/>
    </source>
</evidence>
<evidence type="ECO:0000256" key="2">
    <source>
        <dbReference type="ARBA" id="ARBA00007257"/>
    </source>
</evidence>
<dbReference type="NCBIfam" id="TIGR04224">
    <property type="entry name" value="ser_adhes_Nterm"/>
    <property type="match status" value="1"/>
</dbReference>
<evidence type="ECO:0000256" key="6">
    <source>
        <dbReference type="ARBA" id="ARBA00023088"/>
    </source>
</evidence>
<feature type="region of interest" description="Disordered" evidence="7">
    <location>
        <begin position="1083"/>
        <end position="1146"/>
    </location>
</feature>
<evidence type="ECO:0000259" key="9">
    <source>
        <dbReference type="Pfam" id="PF10425"/>
    </source>
</evidence>
<reference evidence="12 13" key="1">
    <citation type="submission" date="2019-05" db="EMBL/GenBank/DDBJ databases">
        <authorList>
            <consortium name="Pathogen Informatics"/>
        </authorList>
    </citation>
    <scope>NUCLEOTIDE SEQUENCE [LARGE SCALE GENOMIC DNA]</scope>
    <source>
        <strain evidence="12 13">NCTC10924</strain>
    </source>
</reference>
<dbReference type="InterPro" id="IPR033764">
    <property type="entry name" value="Sdr_B"/>
</dbReference>
<dbReference type="AlphaFoldDB" id="A0A4V0H2P9"/>
<keyword evidence="5" id="KW-0732">Signal</keyword>
<keyword evidence="6" id="KW-0572">Peptidoglycan-anchor</keyword>
<dbReference type="InterPro" id="IPR011266">
    <property type="entry name" value="Adhesin_Fg-bd_dom_2"/>
</dbReference>
<accession>A0A4V0H2P9</accession>
<dbReference type="PANTHER" id="PTHR23303">
    <property type="entry name" value="CARBOXYPEPTIDASE REGULATORY REGION-CONTAINING"/>
    <property type="match status" value="1"/>
</dbReference>
<evidence type="ECO:0000256" key="3">
    <source>
        <dbReference type="ARBA" id="ARBA00022512"/>
    </source>
</evidence>
<dbReference type="PANTHER" id="PTHR23303:SF15">
    <property type="entry name" value="COLOSSIN-A"/>
    <property type="match status" value="1"/>
</dbReference>
<evidence type="ECO:0000256" key="1">
    <source>
        <dbReference type="ARBA" id="ARBA00004168"/>
    </source>
</evidence>
<dbReference type="Pfam" id="PF00746">
    <property type="entry name" value="Gram_pos_anchor"/>
    <property type="match status" value="1"/>
</dbReference>
<feature type="domain" description="SD-repeat containing protein B" evidence="10">
    <location>
        <begin position="992"/>
        <end position="1094"/>
    </location>
</feature>
<evidence type="ECO:0000256" key="7">
    <source>
        <dbReference type="SAM" id="MobiDB-lite"/>
    </source>
</evidence>
<dbReference type="Gene3D" id="2.60.40.1290">
    <property type="match status" value="1"/>
</dbReference>
<sequence>MLQKLNKSSFIETESKSRVKLHKSGKSWVKTTLASFGLIQLFKGGQAEERVSEGDVDFVVSKNQLLKGALGVGAVLGGTSIVNTAFAAETTSLLPVSSETGLVSAATDSTVVVASTTASNTTTLDQSSASQSLSSSVSMSQSLSNSQAQSTSEQESLSLSQTTSQSLASQGTSTTNVTPTVSDSTTVSASTSVSASATIANSLAPKASMLSNRTTLAATGRLNNDLVTVTSSYLKDEVSNDGVVYPLRGETIEFYSKFTVDNAATAGDQFTMTYSPYATPSDFDMAHWAPIDITDNSGEVIATGVYDAATKTVTYTFTTYVDKYQNVVASLDAYSYIDRSKVPNGTTLTMSYSMGGETTSKVETVKYESPYVYGTSSIESVINELDTTTHTVEQIFYVNPLQKNAYSTIFSVFGYIVDPNTGAIRQQGSNVINSSTVIEVYNAGSRTNLPDSMNITDYSKFTKVSPTITYGSDTANVYLGDISNVYVVRVVASYDPNSTYDIVQSGTMSSYDAIRNYSIVESDNNIVVNSDVSGGTGTVVTYSAGDYVWFDANKDGLQTSGEKPAANVLVTLTYSDGTTKSVYTDATGHYQFDGLFDKESYTISFTAPAGYVLTSSNIGTNDTIDSDGASITFTINAANNMTIDAGLIPDPVSESASTSLVNSVSNSTSVSTSTSLSDSVRNSTSVSASTSLSDSVRNSTSVSASTSLSDSVRNSTSVSASTNLSDSVRNSTSVSASTSLSDSVRNSTSVSASTSLSDSVSNSTSVSASTSLSDSVRNSTSVSASTNLSDSVSNSTSISTSTSLSDSVRNSTSVSASTSLSDSVRNSTSVSASTNLSDSVRNSTSVSASTSLSDSVSNSTSESLSTSVSQSSSNTGSEVDKVHTIGDTVWEDTNHNGTQDPGEPGISGVTVTLTNPNGSTQTTTTDSNGHYEFTELTDGDYTVTFETPKGYTPTTANTGDDTKDSDGQVVQVTVAGNDNPTIDSGFVKETHTIGDTVWEDTNHNGTQDPGEPGISGVTVTLTNPNGSTQTTTTDSNGHYEFTELTDGDYTVTFETPKGYTPTTANTGDDTKDSDGQFVQVTVAGNDNPTIDSGFVKEKTPELPQSPNSETTSHLESQSTTTSQSASAAPKSSTTNEVLPHTGTEASTGLYGSAALAILVAMGLVKRNSKEQE</sequence>
<dbReference type="GO" id="GO:0007155">
    <property type="term" value="P:cell adhesion"/>
    <property type="evidence" value="ECO:0007669"/>
    <property type="project" value="InterPro"/>
</dbReference>
<dbReference type="Pfam" id="PF17210">
    <property type="entry name" value="SdrD_B"/>
    <property type="match status" value="3"/>
</dbReference>
<dbReference type="Pfam" id="PF17961">
    <property type="entry name" value="Big_8"/>
    <property type="match status" value="1"/>
</dbReference>
<feature type="compositionally biased region" description="Low complexity" evidence="7">
    <location>
        <begin position="1108"/>
        <end position="1134"/>
    </location>
</feature>
<dbReference type="OrthoDB" id="2216546at2"/>
<dbReference type="EMBL" id="LR594052">
    <property type="protein sequence ID" value="VTT41996.1"/>
    <property type="molecule type" value="Genomic_DNA"/>
</dbReference>
<dbReference type="Gene3D" id="2.60.40.10">
    <property type="entry name" value="Immunoglobulins"/>
    <property type="match status" value="3"/>
</dbReference>
<feature type="domain" description="SD-repeat containing protein B" evidence="10">
    <location>
        <begin position="543"/>
        <end position="647"/>
    </location>
</feature>
<dbReference type="InterPro" id="IPR041171">
    <property type="entry name" value="SDR_Ig"/>
</dbReference>
<dbReference type="Proteomes" id="UP000306241">
    <property type="component" value="Chromosome"/>
</dbReference>
<evidence type="ECO:0000313" key="12">
    <source>
        <dbReference type="EMBL" id="VTT41996.1"/>
    </source>
</evidence>
<feature type="compositionally biased region" description="Low complexity" evidence="7">
    <location>
        <begin position="837"/>
        <end position="877"/>
    </location>
</feature>
<dbReference type="InterPro" id="IPR019931">
    <property type="entry name" value="LPXTG_anchor"/>
</dbReference>
<keyword evidence="3" id="KW-0134">Cell wall</keyword>
<feature type="domain" description="SDR-like Ig" evidence="11">
    <location>
        <begin position="248"/>
        <end position="345"/>
    </location>
</feature>
<evidence type="ECO:0000259" key="11">
    <source>
        <dbReference type="Pfam" id="PF17961"/>
    </source>
</evidence>
<feature type="domain" description="Gram-positive cocci surface proteins LPxTG" evidence="8">
    <location>
        <begin position="1131"/>
        <end position="1167"/>
    </location>
</feature>
<protein>
    <submittedName>
        <fullName evidence="12">Hypothetical mucus binding protein</fullName>
    </submittedName>
</protein>
<dbReference type="RefSeq" id="WP_138069208.1">
    <property type="nucleotide sequence ID" value="NZ_LR594050.1"/>
</dbReference>
<feature type="region of interest" description="Disordered" evidence="7">
    <location>
        <begin position="138"/>
        <end position="185"/>
    </location>
</feature>
<organism evidence="12 13">
    <name type="scientific">Streptococcus porcinus</name>
    <dbReference type="NCBI Taxonomy" id="1340"/>
    <lineage>
        <taxon>Bacteria</taxon>
        <taxon>Bacillati</taxon>
        <taxon>Bacillota</taxon>
        <taxon>Bacilli</taxon>
        <taxon>Lactobacillales</taxon>
        <taxon>Streptococcaceae</taxon>
        <taxon>Streptococcus</taxon>
    </lineage>
</organism>
<dbReference type="InterPro" id="IPR022263">
    <property type="entry name" value="KxYKxGKxW"/>
</dbReference>
<evidence type="ECO:0000256" key="5">
    <source>
        <dbReference type="ARBA" id="ARBA00022729"/>
    </source>
</evidence>
<feature type="compositionally biased region" description="Low complexity" evidence="7">
    <location>
        <begin position="663"/>
        <end position="713"/>
    </location>
</feature>
<feature type="compositionally biased region" description="Polar residues" evidence="7">
    <location>
        <begin position="714"/>
        <end position="723"/>
    </location>
</feature>